<sequence length="605" mass="69483">MSNVYRPASPRHKSVTEFFVDTLRKTGVGLSSETNKSQSMTGLNRGGDSLFPYRSTSHYMRQVMGTERGSPRDDPTLRPNVGAPNYKSQEDYYDEVIGLRKQLAALNHENSTQKTKIRRLEEDNQKKEREIEGLLNPTKNGELRRTLGDRQADSGAVVHSLKQKILKLEMQMREKESAYCKLQADLKTTRTDEMRVQMEALYAEILRLQMSRDTGVDKSRKENAPKIKALNETVIRLSKSNEQLQAENRALKDDLNKALEESDAKLDTKRKIELQGSLEDRLHQLDLRETELMDEVEKLRAVVRRSRDEKRRAGDDPRHCLLPSPSAGCSPASDRARHLLPHSGGSRSRSLSHLLKFVAVRRWSYQRQWRQRRQKQTDDEKRKAAVAIQRAWKTKRSTTVKVEAFRENRAARRIQHGWIDYKHRRYDDDLEDAAGTIQAALKGHHTRRQKMATWQRQRQRSSSYSPTNSYYDTSSETDDGVYLIQSSLRGHKVRQQQLRNWRNQYTDDDEDSVLSGSYGRRRTSPSQRPSSGYSRPMSGERPLSSGSRRQSSVGRRTSLDQRPGSSHRPGSASMIGSVSQTFKASYDVPSPSQQGRDSDDDDIMF</sequence>
<evidence type="ECO:0000256" key="2">
    <source>
        <dbReference type="SAM" id="MobiDB-lite"/>
    </source>
</evidence>
<feature type="compositionally biased region" description="Basic and acidic residues" evidence="2">
    <location>
        <begin position="304"/>
        <end position="319"/>
    </location>
</feature>
<feature type="region of interest" description="Disordered" evidence="2">
    <location>
        <begin position="442"/>
        <end position="476"/>
    </location>
</feature>
<feature type="compositionally biased region" description="Low complexity" evidence="2">
    <location>
        <begin position="544"/>
        <end position="556"/>
    </location>
</feature>
<comment type="caution">
    <text evidence="3">The sequence shown here is derived from an EMBL/GenBank/DDBJ whole genome shotgun (WGS) entry which is preliminary data.</text>
</comment>
<reference evidence="3 4" key="1">
    <citation type="submission" date="2019-01" db="EMBL/GenBank/DDBJ databases">
        <title>A draft genome assembly of the solar-powered sea slug Elysia chlorotica.</title>
        <authorList>
            <person name="Cai H."/>
            <person name="Li Q."/>
            <person name="Fang X."/>
            <person name="Li J."/>
            <person name="Curtis N.E."/>
            <person name="Altenburger A."/>
            <person name="Shibata T."/>
            <person name="Feng M."/>
            <person name="Maeda T."/>
            <person name="Schwartz J.A."/>
            <person name="Shigenobu S."/>
            <person name="Lundholm N."/>
            <person name="Nishiyama T."/>
            <person name="Yang H."/>
            <person name="Hasebe M."/>
            <person name="Li S."/>
            <person name="Pierce S.K."/>
            <person name="Wang J."/>
        </authorList>
    </citation>
    <scope>NUCLEOTIDE SEQUENCE [LARGE SCALE GENOMIC DNA]</scope>
    <source>
        <strain evidence="3">EC2010</strain>
        <tissue evidence="3">Whole organism of an adult</tissue>
    </source>
</reference>
<evidence type="ECO:0008006" key="5">
    <source>
        <dbReference type="Google" id="ProtNLM"/>
    </source>
</evidence>
<gene>
    <name evidence="3" type="ORF">EGW08_014514</name>
</gene>
<dbReference type="OrthoDB" id="2136082at2759"/>
<evidence type="ECO:0000256" key="1">
    <source>
        <dbReference type="SAM" id="Coils"/>
    </source>
</evidence>
<protein>
    <recommendedName>
        <fullName evidence="5">IQ domain-containing protein E</fullName>
    </recommendedName>
</protein>
<dbReference type="AlphaFoldDB" id="A0A433T837"/>
<feature type="compositionally biased region" description="Polar residues" evidence="2">
    <location>
        <begin position="574"/>
        <end position="583"/>
    </location>
</feature>
<feature type="coiled-coil region" evidence="1">
    <location>
        <begin position="103"/>
        <end position="178"/>
    </location>
</feature>
<feature type="region of interest" description="Disordered" evidence="2">
    <location>
        <begin position="304"/>
        <end position="333"/>
    </location>
</feature>
<feature type="compositionally biased region" description="Polar residues" evidence="2">
    <location>
        <begin position="464"/>
        <end position="474"/>
    </location>
</feature>
<feature type="region of interest" description="Disordered" evidence="2">
    <location>
        <begin position="65"/>
        <end position="87"/>
    </location>
</feature>
<feature type="coiled-coil region" evidence="1">
    <location>
        <begin position="227"/>
        <end position="261"/>
    </location>
</feature>
<evidence type="ECO:0000313" key="4">
    <source>
        <dbReference type="Proteomes" id="UP000271974"/>
    </source>
</evidence>
<dbReference type="Proteomes" id="UP000271974">
    <property type="component" value="Unassembled WGS sequence"/>
</dbReference>
<name>A0A433T837_ELYCH</name>
<organism evidence="3 4">
    <name type="scientific">Elysia chlorotica</name>
    <name type="common">Eastern emerald elysia</name>
    <name type="synonym">Sea slug</name>
    <dbReference type="NCBI Taxonomy" id="188477"/>
    <lineage>
        <taxon>Eukaryota</taxon>
        <taxon>Metazoa</taxon>
        <taxon>Spiralia</taxon>
        <taxon>Lophotrochozoa</taxon>
        <taxon>Mollusca</taxon>
        <taxon>Gastropoda</taxon>
        <taxon>Heterobranchia</taxon>
        <taxon>Euthyneura</taxon>
        <taxon>Panpulmonata</taxon>
        <taxon>Sacoglossa</taxon>
        <taxon>Placobranchoidea</taxon>
        <taxon>Plakobranchidae</taxon>
        <taxon>Elysia</taxon>
    </lineage>
</organism>
<proteinExistence type="predicted"/>
<feature type="compositionally biased region" description="Polar residues" evidence="2">
    <location>
        <begin position="30"/>
        <end position="42"/>
    </location>
</feature>
<accession>A0A433T837</accession>
<feature type="region of interest" description="Disordered" evidence="2">
    <location>
        <begin position="499"/>
        <end position="605"/>
    </location>
</feature>
<dbReference type="PROSITE" id="PS50096">
    <property type="entry name" value="IQ"/>
    <property type="match status" value="2"/>
</dbReference>
<evidence type="ECO:0000313" key="3">
    <source>
        <dbReference type="EMBL" id="RUS77726.1"/>
    </source>
</evidence>
<keyword evidence="4" id="KW-1185">Reference proteome</keyword>
<dbReference type="STRING" id="188477.A0A433T837"/>
<dbReference type="EMBL" id="RQTK01000557">
    <property type="protein sequence ID" value="RUS77726.1"/>
    <property type="molecule type" value="Genomic_DNA"/>
</dbReference>
<keyword evidence="1" id="KW-0175">Coiled coil</keyword>
<feature type="region of interest" description="Disordered" evidence="2">
    <location>
        <begin position="30"/>
        <end position="52"/>
    </location>
</feature>